<dbReference type="EMBL" id="JAWDJW010012283">
    <property type="protein sequence ID" value="KAK3044202.1"/>
    <property type="molecule type" value="Genomic_DNA"/>
</dbReference>
<organism evidence="1 2">
    <name type="scientific">Coniosporium uncinatum</name>
    <dbReference type="NCBI Taxonomy" id="93489"/>
    <lineage>
        <taxon>Eukaryota</taxon>
        <taxon>Fungi</taxon>
        <taxon>Dikarya</taxon>
        <taxon>Ascomycota</taxon>
        <taxon>Pezizomycotina</taxon>
        <taxon>Dothideomycetes</taxon>
        <taxon>Dothideomycetes incertae sedis</taxon>
        <taxon>Coniosporium</taxon>
    </lineage>
</organism>
<name>A0ACC3CST4_9PEZI</name>
<comment type="caution">
    <text evidence="1">The sequence shown here is derived from an EMBL/GenBank/DDBJ whole genome shotgun (WGS) entry which is preliminary data.</text>
</comment>
<evidence type="ECO:0000313" key="1">
    <source>
        <dbReference type="EMBL" id="KAK3044202.1"/>
    </source>
</evidence>
<gene>
    <name evidence="1" type="ORF">LTS18_001900</name>
</gene>
<keyword evidence="2" id="KW-1185">Reference proteome</keyword>
<accession>A0ACC3CST4</accession>
<dbReference type="Proteomes" id="UP001186974">
    <property type="component" value="Unassembled WGS sequence"/>
</dbReference>
<proteinExistence type="predicted"/>
<sequence>MEDLASTIASKTKLISNYLASQNLPEPSNLASAPGNWPPLPQDLVNARSDLRTATLALHDLATGPRNALYGFA</sequence>
<feature type="non-terminal residue" evidence="1">
    <location>
        <position position="73"/>
    </location>
</feature>
<reference evidence="1" key="1">
    <citation type="submission" date="2024-09" db="EMBL/GenBank/DDBJ databases">
        <title>Black Yeasts Isolated from many extreme environments.</title>
        <authorList>
            <person name="Coleine C."/>
            <person name="Stajich J.E."/>
            <person name="Selbmann L."/>
        </authorList>
    </citation>
    <scope>NUCLEOTIDE SEQUENCE</scope>
    <source>
        <strain evidence="1">CCFEE 5737</strain>
    </source>
</reference>
<protein>
    <submittedName>
        <fullName evidence="1">Uncharacterized protein</fullName>
    </submittedName>
</protein>
<evidence type="ECO:0000313" key="2">
    <source>
        <dbReference type="Proteomes" id="UP001186974"/>
    </source>
</evidence>